<evidence type="ECO:0000256" key="8">
    <source>
        <dbReference type="ARBA" id="ARBA00029447"/>
    </source>
</evidence>
<dbReference type="PANTHER" id="PTHR32089:SF119">
    <property type="entry name" value="METHYL-ACCEPTING CHEMOTAXIS PROTEIN CTPL"/>
    <property type="match status" value="1"/>
</dbReference>
<evidence type="ECO:0000256" key="6">
    <source>
        <dbReference type="ARBA" id="ARBA00023136"/>
    </source>
</evidence>
<evidence type="ECO:0000259" key="12">
    <source>
        <dbReference type="PROSITE" id="PS50111"/>
    </source>
</evidence>
<dbReference type="PROSITE" id="PS50885">
    <property type="entry name" value="HAMP"/>
    <property type="match status" value="1"/>
</dbReference>
<keyword evidence="3" id="KW-0488">Methylation</keyword>
<evidence type="ECO:0000256" key="1">
    <source>
        <dbReference type="ARBA" id="ARBA00004651"/>
    </source>
</evidence>
<comment type="subcellular location">
    <subcellularLocation>
        <location evidence="1">Cell membrane</location>
        <topology evidence="1">Multi-pass membrane protein</topology>
    </subcellularLocation>
</comment>
<organism evidence="14 15">
    <name type="scientific">Serpens gallinarum</name>
    <dbReference type="NCBI Taxonomy" id="2763075"/>
    <lineage>
        <taxon>Bacteria</taxon>
        <taxon>Pseudomonadati</taxon>
        <taxon>Pseudomonadota</taxon>
        <taxon>Gammaproteobacteria</taxon>
        <taxon>Pseudomonadales</taxon>
        <taxon>Pseudomonadaceae</taxon>
        <taxon>Pseudomonas</taxon>
    </lineage>
</organism>
<evidence type="ECO:0000313" key="15">
    <source>
        <dbReference type="Proteomes" id="UP000611945"/>
    </source>
</evidence>
<evidence type="ECO:0000256" key="10">
    <source>
        <dbReference type="SAM" id="Coils"/>
    </source>
</evidence>
<proteinExistence type="inferred from homology"/>
<feature type="domain" description="Methyl-accepting transducer" evidence="12">
    <location>
        <begin position="254"/>
        <end position="490"/>
    </location>
</feature>
<feature type="transmembrane region" description="Helical" evidence="11">
    <location>
        <begin position="21"/>
        <end position="41"/>
    </location>
</feature>
<evidence type="ECO:0000256" key="9">
    <source>
        <dbReference type="PROSITE-ProRule" id="PRU00284"/>
    </source>
</evidence>
<evidence type="ECO:0000256" key="3">
    <source>
        <dbReference type="ARBA" id="ARBA00022481"/>
    </source>
</evidence>
<evidence type="ECO:0000256" key="11">
    <source>
        <dbReference type="SAM" id="Phobius"/>
    </source>
</evidence>
<dbReference type="PANTHER" id="PTHR32089">
    <property type="entry name" value="METHYL-ACCEPTING CHEMOTAXIS PROTEIN MCPB"/>
    <property type="match status" value="1"/>
</dbReference>
<keyword evidence="10" id="KW-0175">Coiled coil</keyword>
<dbReference type="Pfam" id="PF13675">
    <property type="entry name" value="PilJ"/>
    <property type="match status" value="1"/>
</dbReference>
<dbReference type="SMART" id="SM00304">
    <property type="entry name" value="HAMP"/>
    <property type="match status" value="1"/>
</dbReference>
<name>A0ABR8TSC5_9PSED</name>
<protein>
    <submittedName>
        <fullName evidence="14">Type IV pili methyl-accepting chemotaxis transducer N-terminal domain-containing protein</fullName>
    </submittedName>
</protein>
<evidence type="ECO:0000256" key="5">
    <source>
        <dbReference type="ARBA" id="ARBA00022989"/>
    </source>
</evidence>
<evidence type="ECO:0000256" key="2">
    <source>
        <dbReference type="ARBA" id="ARBA00022475"/>
    </source>
</evidence>
<dbReference type="InterPro" id="IPR029095">
    <property type="entry name" value="NarX-like_N"/>
</dbReference>
<keyword evidence="2" id="KW-1003">Cell membrane</keyword>
<dbReference type="RefSeq" id="WP_251837462.1">
    <property type="nucleotide sequence ID" value="NZ_JACSQG010000011.1"/>
</dbReference>
<keyword evidence="15" id="KW-1185">Reference proteome</keyword>
<dbReference type="CDD" id="cd06225">
    <property type="entry name" value="HAMP"/>
    <property type="match status" value="1"/>
</dbReference>
<feature type="transmembrane region" description="Helical" evidence="11">
    <location>
        <begin position="173"/>
        <end position="193"/>
    </location>
</feature>
<keyword evidence="7 9" id="KW-0807">Transducer</keyword>
<keyword evidence="4 11" id="KW-0812">Transmembrane</keyword>
<evidence type="ECO:0000259" key="13">
    <source>
        <dbReference type="PROSITE" id="PS50885"/>
    </source>
</evidence>
<accession>A0ABR8TSC5</accession>
<dbReference type="SUPFAM" id="SSF58104">
    <property type="entry name" value="Methyl-accepting chemotaxis protein (MCP) signaling domain"/>
    <property type="match status" value="1"/>
</dbReference>
<comment type="similarity">
    <text evidence="8">Belongs to the methyl-accepting chemotaxis (MCP) protein family.</text>
</comment>
<feature type="coiled-coil region" evidence="10">
    <location>
        <begin position="325"/>
        <end position="352"/>
    </location>
</feature>
<dbReference type="PROSITE" id="PS50111">
    <property type="entry name" value="CHEMOTAXIS_TRANSDUC_2"/>
    <property type="match status" value="1"/>
</dbReference>
<evidence type="ECO:0000256" key="7">
    <source>
        <dbReference type="ARBA" id="ARBA00023224"/>
    </source>
</evidence>
<dbReference type="SMART" id="SM00283">
    <property type="entry name" value="MA"/>
    <property type="match status" value="1"/>
</dbReference>
<reference evidence="14 15" key="1">
    <citation type="submission" date="2020-08" db="EMBL/GenBank/DDBJ databases">
        <title>A Genomic Blueprint of the Chicken Gut Microbiome.</title>
        <authorList>
            <person name="Gilroy R."/>
            <person name="Ravi A."/>
            <person name="Getino M."/>
            <person name="Pursley I."/>
            <person name="Horton D.L."/>
            <person name="Alikhan N.-F."/>
            <person name="Baker D."/>
            <person name="Gharbi K."/>
            <person name="Hall N."/>
            <person name="Watson M."/>
            <person name="Adriaenssens E.M."/>
            <person name="Foster-Nyarko E."/>
            <person name="Jarju S."/>
            <person name="Secka A."/>
            <person name="Antonio M."/>
            <person name="Oren A."/>
            <person name="Chaudhuri R."/>
            <person name="La Ragione R.M."/>
            <person name="Hildebrand F."/>
            <person name="Pallen M.J."/>
        </authorList>
    </citation>
    <scope>NUCLEOTIDE SEQUENCE [LARGE SCALE GENOMIC DNA]</scope>
    <source>
        <strain evidence="14 15">Sa2CUA2</strain>
    </source>
</reference>
<dbReference type="Proteomes" id="UP000611945">
    <property type="component" value="Unassembled WGS sequence"/>
</dbReference>
<dbReference type="EMBL" id="JACSQG010000011">
    <property type="protein sequence ID" value="MBD7978676.1"/>
    <property type="molecule type" value="Genomic_DNA"/>
</dbReference>
<evidence type="ECO:0000313" key="14">
    <source>
        <dbReference type="EMBL" id="MBD7978676.1"/>
    </source>
</evidence>
<comment type="caution">
    <text evidence="14">The sequence shown here is derived from an EMBL/GenBank/DDBJ whole genome shotgun (WGS) entry which is preliminary data.</text>
</comment>
<gene>
    <name evidence="14" type="ORF">H9642_15940</name>
</gene>
<dbReference type="Gene3D" id="1.10.287.950">
    <property type="entry name" value="Methyl-accepting chemotaxis protein"/>
    <property type="match status" value="1"/>
</dbReference>
<sequence>MNAFINSSLRSLGLRTLSHQFLFSYGLMFVLALISTASLYASLSVSPETINVAGAQRMLSQKISKEALLLQTGTIERSLLLATIEQFDKAHRDLLHGNPQRGISQIQVPAIQTQLQAVGGHWRTLRDQVQNLKSGDQLDLRRLQQNSATLIKEMNDAVTLMTRHAESTQRQQLQIAFAAVLGILLLVAGGHQFGMQPLMRELRNVEQSLRRVADGDLTQHLHSNWKDNEIGHIVHACNRMSEQVRELLARVKLTSEKTNQHVEHTLNSLQTSERSAASQHSELDQVATAMNEMSASVAEVARHASDAAKAAQAAERNTEQGQQAVERSTQLLTALNSQMEEAGKQMQALETESLEVGKVLEVISGIAEQTNLLALNAAIEAARAGEAGRGFAVVADEVRTLASRTQESTGEIGSIITRLQDRARDSLQHMQRNAAQTSSNLQQSRQASQLLDTMAQDMDAINGLNLQIASAAEQQNLVAQDIDQRITQLTALANQSHRDSEDAVHSSREIRNGMDNLNQLLNRFRT</sequence>
<dbReference type="InterPro" id="IPR003660">
    <property type="entry name" value="HAMP_dom"/>
</dbReference>
<dbReference type="Pfam" id="PF00015">
    <property type="entry name" value="MCPsignal"/>
    <property type="match status" value="1"/>
</dbReference>
<dbReference type="Pfam" id="PF00672">
    <property type="entry name" value="HAMP"/>
    <property type="match status" value="1"/>
</dbReference>
<feature type="domain" description="HAMP" evidence="13">
    <location>
        <begin position="196"/>
        <end position="249"/>
    </location>
</feature>
<keyword evidence="5 11" id="KW-1133">Transmembrane helix</keyword>
<evidence type="ECO:0000256" key="4">
    <source>
        <dbReference type="ARBA" id="ARBA00022692"/>
    </source>
</evidence>
<keyword evidence="6 11" id="KW-0472">Membrane</keyword>
<dbReference type="InterPro" id="IPR004089">
    <property type="entry name" value="MCPsignal_dom"/>
</dbReference>
<dbReference type="CDD" id="cd11386">
    <property type="entry name" value="MCP_signal"/>
    <property type="match status" value="1"/>
</dbReference>